<evidence type="ECO:0000313" key="1">
    <source>
        <dbReference type="EMBL" id="AEI49391.1"/>
    </source>
</evidence>
<organism evidence="1 2">
    <name type="scientific">Runella slithyformis (strain ATCC 29530 / DSM 19594 / LMG 11500 / NCIMB 11436 / LSU 4)</name>
    <dbReference type="NCBI Taxonomy" id="761193"/>
    <lineage>
        <taxon>Bacteria</taxon>
        <taxon>Pseudomonadati</taxon>
        <taxon>Bacteroidota</taxon>
        <taxon>Cytophagia</taxon>
        <taxon>Cytophagales</taxon>
        <taxon>Spirosomataceae</taxon>
        <taxon>Runella</taxon>
    </lineage>
</organism>
<evidence type="ECO:0000313" key="2">
    <source>
        <dbReference type="Proteomes" id="UP000000493"/>
    </source>
</evidence>
<dbReference type="AlphaFoldDB" id="A0A7U4E6A2"/>
<dbReference type="PANTHER" id="PTHR38733:SF1">
    <property type="entry name" value="TYPE IV METHYL-DIRECTED RESTRICTION ENZYME ECOKMCRBC"/>
    <property type="match status" value="1"/>
</dbReference>
<gene>
    <name evidence="1" type="ordered locus">Runsl_3006</name>
</gene>
<dbReference type="Pfam" id="PF10117">
    <property type="entry name" value="McrBC"/>
    <property type="match status" value="1"/>
</dbReference>
<dbReference type="KEGG" id="rsi:Runsl_3006"/>
<dbReference type="Proteomes" id="UP000000493">
    <property type="component" value="Chromosome"/>
</dbReference>
<dbReference type="RefSeq" id="WP_013928698.1">
    <property type="nucleotide sequence ID" value="NC_015703.1"/>
</dbReference>
<reference evidence="1 2" key="2">
    <citation type="journal article" date="2012" name="Stand. Genomic Sci.">
        <title>Complete genome sequence of the aquatic bacterium Runella slithyformis type strain (LSU 4(T)).</title>
        <authorList>
            <person name="Copeland A."/>
            <person name="Zhang X."/>
            <person name="Misra M."/>
            <person name="Lapidus A."/>
            <person name="Nolan M."/>
            <person name="Lucas S."/>
            <person name="Deshpande S."/>
            <person name="Cheng J.F."/>
            <person name="Tapia R."/>
            <person name="Goodwin L.A."/>
            <person name="Pitluck S."/>
            <person name="Liolios K."/>
            <person name="Pagani I."/>
            <person name="Ivanova N."/>
            <person name="Mikhailova N."/>
            <person name="Pati A."/>
            <person name="Chen A."/>
            <person name="Palaniappan K."/>
            <person name="Land M."/>
            <person name="Hauser L."/>
            <person name="Pan C."/>
            <person name="Jeffries C.D."/>
            <person name="Detter J.C."/>
            <person name="Brambilla E.M."/>
            <person name="Rohde M."/>
            <person name="Djao O.D."/>
            <person name="Goker M."/>
            <person name="Sikorski J."/>
            <person name="Tindall B.J."/>
            <person name="Woyke T."/>
            <person name="Bristow J."/>
            <person name="Eisen J.A."/>
            <person name="Markowitz V."/>
            <person name="Hugenholtz P."/>
            <person name="Kyrpides N.C."/>
            <person name="Klenk H.P."/>
            <person name="Mavromatis K."/>
        </authorList>
    </citation>
    <scope>NUCLEOTIDE SEQUENCE [LARGE SCALE GENOMIC DNA]</scope>
    <source>
        <strain evidence="2">ATCC 29530 / DSM 19594 / LMG 11500 / NCIMB 11436 / LSU 4</strain>
    </source>
</reference>
<keyword evidence="2" id="KW-1185">Reference proteome</keyword>
<dbReference type="EMBL" id="CP002859">
    <property type="protein sequence ID" value="AEI49391.1"/>
    <property type="molecule type" value="Genomic_DNA"/>
</dbReference>
<reference evidence="2" key="1">
    <citation type="submission" date="2011-06" db="EMBL/GenBank/DDBJ databases">
        <title>The complete genome of chromosome of Runella slithyformis DSM 19594.</title>
        <authorList>
            <consortium name="US DOE Joint Genome Institute (JGI-PGF)"/>
            <person name="Lucas S."/>
            <person name="Han J."/>
            <person name="Lapidus A."/>
            <person name="Bruce D."/>
            <person name="Goodwin L."/>
            <person name="Pitluck S."/>
            <person name="Peters L."/>
            <person name="Kyrpides N."/>
            <person name="Mavromatis K."/>
            <person name="Ivanova N."/>
            <person name="Ovchinnikova G."/>
            <person name="Zhang X."/>
            <person name="Misra M."/>
            <person name="Detter J.C."/>
            <person name="Tapia R."/>
            <person name="Han C."/>
            <person name="Land M."/>
            <person name="Hauser L."/>
            <person name="Markowitz V."/>
            <person name="Cheng J.-F."/>
            <person name="Hugenholtz P."/>
            <person name="Woyke T."/>
            <person name="Wu D."/>
            <person name="Tindall B."/>
            <person name="Faehrich R."/>
            <person name="Brambilla E."/>
            <person name="Klenk H.-P."/>
            <person name="Eisen J.A."/>
        </authorList>
    </citation>
    <scope>NUCLEOTIDE SEQUENCE [LARGE SCALE GENOMIC DNA]</scope>
    <source>
        <strain evidence="2">ATCC 29530 / DSM 19594 / LMG 11500 / NCIMB 11436 / LSU 4</strain>
    </source>
</reference>
<sequence>MPQHIVLYEFGIIRRASDLPGNAVITQTADTFIPDRTFDLLKQWSFTAHTDTIIQFFIQKGKECLRVKNYVGLLQTSDGTRFEILPKLSKNNSLLTARKSLLKMLRSASDIPFLRLSQARLHEANQPLWEVFISAFIQEMEQIMRQGLERGYQTVEENQSFMRGKWLPHRQNPLHPEWLFTSTDRFTADILPNRLLKACVLFLAKRSLYLPNQIRLRQLRFALEDVRPSPQPEVDFKRLPTSDRRSGRYAQALQWAKVLLNQQSWATAGNDVNDSLLFPTERLFESYIARGAKRYLTSREVSYQDNLHFLIDDHAGKRRFRLRPDLVIRTEDQTIIMDIKWKWINPTAPNYGIEQTDLYQLYAYGRKYHADSLFLIYPAHEDFRAPLPPFRFEEGLVLNIIPFDITSPLSTEIAKMEKYWGEK</sequence>
<dbReference type="PANTHER" id="PTHR38733">
    <property type="entry name" value="PROTEIN MCRC"/>
    <property type="match status" value="1"/>
</dbReference>
<proteinExistence type="predicted"/>
<dbReference type="REBASE" id="37506">
    <property type="entry name" value="Rsl19594McrCP"/>
</dbReference>
<protein>
    <submittedName>
        <fullName evidence="1">5-methylcytosine restriction system component-like protein</fullName>
    </submittedName>
</protein>
<dbReference type="InterPro" id="IPR019292">
    <property type="entry name" value="McrC"/>
</dbReference>
<accession>A0A7U4E6A2</accession>
<name>A0A7U4E6A2_RUNSL</name>